<evidence type="ECO:0008006" key="9">
    <source>
        <dbReference type="Google" id="ProtNLM"/>
    </source>
</evidence>
<feature type="domain" description="Svf1-like C-terminal" evidence="6">
    <location>
        <begin position="249"/>
        <end position="450"/>
    </location>
</feature>
<dbReference type="Pfam" id="PF08622">
    <property type="entry name" value="Svf1"/>
    <property type="match status" value="1"/>
</dbReference>
<evidence type="ECO:0000313" key="7">
    <source>
        <dbReference type="EMBL" id="KAL0954562.1"/>
    </source>
</evidence>
<dbReference type="Pfam" id="PF17187">
    <property type="entry name" value="Svf1_C"/>
    <property type="match status" value="1"/>
</dbReference>
<dbReference type="EMBL" id="JASNQZ010000007">
    <property type="protein sequence ID" value="KAL0954562.1"/>
    <property type="molecule type" value="Genomic_DNA"/>
</dbReference>
<dbReference type="Proteomes" id="UP001556367">
    <property type="component" value="Unassembled WGS sequence"/>
</dbReference>
<proteinExistence type="inferred from homology"/>
<organism evidence="7 8">
    <name type="scientific">Hohenbuehelia grisea</name>
    <dbReference type="NCBI Taxonomy" id="104357"/>
    <lineage>
        <taxon>Eukaryota</taxon>
        <taxon>Fungi</taxon>
        <taxon>Dikarya</taxon>
        <taxon>Basidiomycota</taxon>
        <taxon>Agaricomycotina</taxon>
        <taxon>Agaricomycetes</taxon>
        <taxon>Agaricomycetidae</taxon>
        <taxon>Agaricales</taxon>
        <taxon>Pleurotineae</taxon>
        <taxon>Pleurotaceae</taxon>
        <taxon>Hohenbuehelia</taxon>
    </lineage>
</organism>
<comment type="caution">
    <text evidence="7">The sequence shown here is derived from an EMBL/GenBank/DDBJ whole genome shotgun (WGS) entry which is preliminary data.</text>
</comment>
<evidence type="ECO:0000256" key="1">
    <source>
        <dbReference type="ARBA" id="ARBA00004496"/>
    </source>
</evidence>
<accession>A0ABR3JGB2</accession>
<comment type="similarity">
    <text evidence="2">Belongs to the SVF1 family.</text>
</comment>
<keyword evidence="3" id="KW-0963">Cytoplasm</keyword>
<evidence type="ECO:0000259" key="5">
    <source>
        <dbReference type="Pfam" id="PF08622"/>
    </source>
</evidence>
<dbReference type="SUPFAM" id="SSF159245">
    <property type="entry name" value="AttH-like"/>
    <property type="match status" value="1"/>
</dbReference>
<reference evidence="8" key="1">
    <citation type="submission" date="2024-06" db="EMBL/GenBank/DDBJ databases">
        <title>Multi-omics analyses provide insights into the biosynthesis of the anticancer antibiotic pleurotin in Hohenbuehelia grisea.</title>
        <authorList>
            <person name="Weaver J.A."/>
            <person name="Alberti F."/>
        </authorList>
    </citation>
    <scope>NUCLEOTIDE SEQUENCE [LARGE SCALE GENOMIC DNA]</scope>
    <source>
        <strain evidence="8">T-177</strain>
    </source>
</reference>
<dbReference type="InterPro" id="IPR013931">
    <property type="entry name" value="Svf1-like_N"/>
</dbReference>
<comment type="subcellular location">
    <subcellularLocation>
        <location evidence="1">Cytoplasm</location>
    </subcellularLocation>
</comment>
<dbReference type="InterPro" id="IPR051385">
    <property type="entry name" value="Ceramide-binding_SVF1"/>
</dbReference>
<evidence type="ECO:0000256" key="2">
    <source>
        <dbReference type="ARBA" id="ARBA00009069"/>
    </source>
</evidence>
<dbReference type="InterPro" id="IPR033394">
    <property type="entry name" value="Svf1-like_C"/>
</dbReference>
<feature type="domain" description="Svf1-like N-terminal" evidence="5">
    <location>
        <begin position="75"/>
        <end position="247"/>
    </location>
</feature>
<dbReference type="PANTHER" id="PTHR47107">
    <property type="entry name" value="SVF1-LIKE PROTEIN YDR222W-RELATED"/>
    <property type="match status" value="1"/>
</dbReference>
<feature type="region of interest" description="Disordered" evidence="4">
    <location>
        <begin position="319"/>
        <end position="343"/>
    </location>
</feature>
<sequence>MYMPFTRAPAFDSAYETTPFVSFLISTTMFSSFFSAQDPTAPNFRPVASNVEPTELLGELEQRDTEWACAGGINTETQIFYTLADDGTSFWCQVIHSSVGLWYPQIQFTCKVFNPKTGEHIWKSVNVSNFVTPPPGLDKRSSKSDQFSITYKAASPDSDFPESYTINANLGQDLQIALVTSRPAAAHGFKLGKGPQGGYSYFGPDKEKPEGYVVHRFWPRYQASGHVIVNGAAREISGPGMFVHAIQGMRPDVVAQAWNFAHFQSNALGGVSAIQMEFTTQPSHGRNGAGSGGVVVNVGSILLGGQLASVTAETRWPDDKAAEGSVVSRAQHLNPEKDPDTSYGKPSEILYTWKAPSIVADAPGEVSGELKVDLGSVQAPKGLIEKVDVLGEIPYVAKMAVNYVAGTKPFIYQWVNPATLTVTGPDALAPGLSAGVPIEGTLYNEATFIS</sequence>
<evidence type="ECO:0000259" key="6">
    <source>
        <dbReference type="Pfam" id="PF17187"/>
    </source>
</evidence>
<evidence type="ECO:0000313" key="8">
    <source>
        <dbReference type="Proteomes" id="UP001556367"/>
    </source>
</evidence>
<protein>
    <recommendedName>
        <fullName evidence="9">Survival factor 1</fullName>
    </recommendedName>
</protein>
<dbReference type="PANTHER" id="PTHR47107:SF1">
    <property type="entry name" value="CERAMIDE-BINDING PROTEIN SVF1-RELATED"/>
    <property type="match status" value="1"/>
</dbReference>
<evidence type="ECO:0000256" key="3">
    <source>
        <dbReference type="ARBA" id="ARBA00022490"/>
    </source>
</evidence>
<gene>
    <name evidence="7" type="ORF">HGRIS_003522</name>
</gene>
<keyword evidence="8" id="KW-1185">Reference proteome</keyword>
<evidence type="ECO:0000256" key="4">
    <source>
        <dbReference type="SAM" id="MobiDB-lite"/>
    </source>
</evidence>
<name>A0ABR3JGB2_9AGAR</name>